<evidence type="ECO:0000313" key="2">
    <source>
        <dbReference type="EMBL" id="CAD9067332.1"/>
    </source>
</evidence>
<dbReference type="EMBL" id="HBGB01038014">
    <property type="protein sequence ID" value="CAD9067332.1"/>
    <property type="molecule type" value="Transcribed_RNA"/>
</dbReference>
<accession>A0A7S1K9I9</accession>
<feature type="compositionally biased region" description="Basic and acidic residues" evidence="1">
    <location>
        <begin position="121"/>
        <end position="130"/>
    </location>
</feature>
<evidence type="ECO:0000256" key="1">
    <source>
        <dbReference type="SAM" id="MobiDB-lite"/>
    </source>
</evidence>
<dbReference type="AlphaFoldDB" id="A0A7S1K9I9"/>
<reference evidence="2" key="1">
    <citation type="submission" date="2021-01" db="EMBL/GenBank/DDBJ databases">
        <authorList>
            <person name="Corre E."/>
            <person name="Pelletier E."/>
            <person name="Niang G."/>
            <person name="Scheremetjew M."/>
            <person name="Finn R."/>
            <person name="Kale V."/>
            <person name="Holt S."/>
            <person name="Cochrane G."/>
            <person name="Meng A."/>
            <person name="Brown T."/>
            <person name="Cohen L."/>
        </authorList>
    </citation>
    <scope>NUCLEOTIDE SEQUENCE</scope>
    <source>
        <strain evidence="2">CCMP3346</strain>
    </source>
</reference>
<organism evidence="2">
    <name type="scientific">Vitrella brassicaformis</name>
    <dbReference type="NCBI Taxonomy" id="1169539"/>
    <lineage>
        <taxon>Eukaryota</taxon>
        <taxon>Sar</taxon>
        <taxon>Alveolata</taxon>
        <taxon>Colpodellida</taxon>
        <taxon>Vitrellaceae</taxon>
        <taxon>Vitrella</taxon>
    </lineage>
</organism>
<gene>
    <name evidence="2" type="ORF">VBRA1451_LOCUS22405</name>
</gene>
<proteinExistence type="predicted"/>
<name>A0A7S1K9I9_9ALVE</name>
<feature type="region of interest" description="Disordered" evidence="1">
    <location>
        <begin position="121"/>
        <end position="146"/>
    </location>
</feature>
<sequence length="146" mass="17391">MLMMPNDCPHSWSCMLRRERPNAGVMIMRNTATTREIVKKWLKFALSTCKDMARQHPPSQNVLWQCVMPLYRPFIRVVHYSAFHGWDGMFLRHLSSHDDARRAAVLTDMERDMHRAIKDIRKGKWDGQKMRERRRKQVKQAGAEQR</sequence>
<protein>
    <submittedName>
        <fullName evidence="2">Uncharacterized protein</fullName>
    </submittedName>
</protein>